<evidence type="ECO:0000313" key="2">
    <source>
        <dbReference type="Proteomes" id="UP000256869"/>
    </source>
</evidence>
<dbReference type="OrthoDB" id="2942998at2"/>
<dbReference type="RefSeq" id="WP_115994074.1">
    <property type="nucleotide sequence ID" value="NZ_QRDY01000011.1"/>
</dbReference>
<dbReference type="AlphaFoldDB" id="A0A3D9I5X4"/>
<name>A0A3D9I5X4_9BACL</name>
<reference evidence="1 2" key="1">
    <citation type="submission" date="2018-07" db="EMBL/GenBank/DDBJ databases">
        <title>Genomic Encyclopedia of Type Strains, Phase III (KMG-III): the genomes of soil and plant-associated and newly described type strains.</title>
        <authorList>
            <person name="Whitman W."/>
        </authorList>
    </citation>
    <scope>NUCLEOTIDE SEQUENCE [LARGE SCALE GENOMIC DNA]</scope>
    <source>
        <strain evidence="1 2">CECT 8236</strain>
    </source>
</reference>
<comment type="caution">
    <text evidence="1">The sequence shown here is derived from an EMBL/GenBank/DDBJ whole genome shotgun (WGS) entry which is preliminary data.</text>
</comment>
<dbReference type="Proteomes" id="UP000256869">
    <property type="component" value="Unassembled WGS sequence"/>
</dbReference>
<organism evidence="1 2">
    <name type="scientific">Cohnella lupini</name>
    <dbReference type="NCBI Taxonomy" id="1294267"/>
    <lineage>
        <taxon>Bacteria</taxon>
        <taxon>Bacillati</taxon>
        <taxon>Bacillota</taxon>
        <taxon>Bacilli</taxon>
        <taxon>Bacillales</taxon>
        <taxon>Paenibacillaceae</taxon>
        <taxon>Cohnella</taxon>
    </lineage>
</organism>
<dbReference type="EMBL" id="QRDY01000011">
    <property type="protein sequence ID" value="RED57173.1"/>
    <property type="molecule type" value="Genomic_DNA"/>
</dbReference>
<proteinExistence type="predicted"/>
<sequence>MRPVIRLVIAEIDAVPFMVANYYDQAGQHADVILKPAVSNFAVRQSIAELMRVHEVQTADLYTDNDDVYKTFLPAAGINVHYESKAALRDVYANLAADSPIFPAIRELFFAPEADKPAADPAPQNEAITERPSKWRRLIQFMKECFARD</sequence>
<gene>
    <name evidence="1" type="ORF">DFP95_11187</name>
</gene>
<accession>A0A3D9I5X4</accession>
<protein>
    <submittedName>
        <fullName evidence="1">Uncharacterized protein</fullName>
    </submittedName>
</protein>
<keyword evidence="2" id="KW-1185">Reference proteome</keyword>
<evidence type="ECO:0000313" key="1">
    <source>
        <dbReference type="EMBL" id="RED57173.1"/>
    </source>
</evidence>